<dbReference type="Gene3D" id="1.25.40.20">
    <property type="entry name" value="Ankyrin repeat-containing domain"/>
    <property type="match status" value="1"/>
</dbReference>
<dbReference type="InterPro" id="IPR036770">
    <property type="entry name" value="Ankyrin_rpt-contain_sf"/>
</dbReference>
<comment type="caution">
    <text evidence="2">The sequence shown here is derived from an EMBL/GenBank/DDBJ whole genome shotgun (WGS) entry which is preliminary data.</text>
</comment>
<keyword evidence="1" id="KW-0040">ANK repeat</keyword>
<accession>A0AAD8NL96</accession>
<dbReference type="Pfam" id="PF00023">
    <property type="entry name" value="Ank"/>
    <property type="match status" value="1"/>
</dbReference>
<evidence type="ECO:0000313" key="3">
    <source>
        <dbReference type="Proteomes" id="UP001229421"/>
    </source>
</evidence>
<dbReference type="PROSITE" id="PS50297">
    <property type="entry name" value="ANK_REP_REGION"/>
    <property type="match status" value="1"/>
</dbReference>
<dbReference type="AlphaFoldDB" id="A0AAD8NL96"/>
<keyword evidence="3" id="KW-1185">Reference proteome</keyword>
<gene>
    <name evidence="2" type="ORF">QVD17_35481</name>
</gene>
<evidence type="ECO:0000313" key="2">
    <source>
        <dbReference type="EMBL" id="KAK1413704.1"/>
    </source>
</evidence>
<dbReference type="PROSITE" id="PS50088">
    <property type="entry name" value="ANK_REPEAT"/>
    <property type="match status" value="1"/>
</dbReference>
<name>A0AAD8NL96_TARER</name>
<dbReference type="InterPro" id="IPR002110">
    <property type="entry name" value="Ankyrin_rpt"/>
</dbReference>
<sequence length="86" mass="9521">MTTLQLQLRGIFFSDSPETQTNLVGAIFCTVVSAGDLDVAFGIMNCYDEPKLIELLLKRNQSGETPLYVAAEYGCVDLVKEMIKSR</sequence>
<organism evidence="2 3">
    <name type="scientific">Tagetes erecta</name>
    <name type="common">African marigold</name>
    <dbReference type="NCBI Taxonomy" id="13708"/>
    <lineage>
        <taxon>Eukaryota</taxon>
        <taxon>Viridiplantae</taxon>
        <taxon>Streptophyta</taxon>
        <taxon>Embryophyta</taxon>
        <taxon>Tracheophyta</taxon>
        <taxon>Spermatophyta</taxon>
        <taxon>Magnoliopsida</taxon>
        <taxon>eudicotyledons</taxon>
        <taxon>Gunneridae</taxon>
        <taxon>Pentapetalae</taxon>
        <taxon>asterids</taxon>
        <taxon>campanulids</taxon>
        <taxon>Asterales</taxon>
        <taxon>Asteraceae</taxon>
        <taxon>Asteroideae</taxon>
        <taxon>Heliantheae alliance</taxon>
        <taxon>Tageteae</taxon>
        <taxon>Tagetes</taxon>
    </lineage>
</organism>
<evidence type="ECO:0000256" key="1">
    <source>
        <dbReference type="PROSITE-ProRule" id="PRU00023"/>
    </source>
</evidence>
<dbReference type="SUPFAM" id="SSF48403">
    <property type="entry name" value="Ankyrin repeat"/>
    <property type="match status" value="1"/>
</dbReference>
<reference evidence="2" key="1">
    <citation type="journal article" date="2023" name="bioRxiv">
        <title>Improved chromosome-level genome assembly for marigold (Tagetes erecta).</title>
        <authorList>
            <person name="Jiang F."/>
            <person name="Yuan L."/>
            <person name="Wang S."/>
            <person name="Wang H."/>
            <person name="Xu D."/>
            <person name="Wang A."/>
            <person name="Fan W."/>
        </authorList>
    </citation>
    <scope>NUCLEOTIDE SEQUENCE</scope>
    <source>
        <strain evidence="2">WSJ</strain>
        <tissue evidence="2">Leaf</tissue>
    </source>
</reference>
<dbReference type="Proteomes" id="UP001229421">
    <property type="component" value="Unassembled WGS sequence"/>
</dbReference>
<feature type="repeat" description="ANK" evidence="1">
    <location>
        <begin position="62"/>
        <end position="86"/>
    </location>
</feature>
<proteinExistence type="predicted"/>
<dbReference type="EMBL" id="JAUHHV010000009">
    <property type="protein sequence ID" value="KAK1413704.1"/>
    <property type="molecule type" value="Genomic_DNA"/>
</dbReference>
<protein>
    <submittedName>
        <fullName evidence="2">Uncharacterized protein</fullName>
    </submittedName>
</protein>